<dbReference type="GO" id="GO:0003676">
    <property type="term" value="F:nucleic acid binding"/>
    <property type="evidence" value="ECO:0007669"/>
    <property type="project" value="InterPro"/>
</dbReference>
<sequence>MPSWFKDLWPQNGLNAQCPGFKCVAGQINCCCRRLLFTQPDFIAQKSHLEEMITSQGHICDFYPKYHCELNFIEQYWGAAKFRYRSSPKTSDMTEMERNVINCLDEIPPIQILRYANRSARFIHAYSQGLSGPEASWANKKYHSHRTLPAEIAAEVKDTKTFFLFFQSEHFAALGAKPLIT</sequence>
<evidence type="ECO:0000313" key="1">
    <source>
        <dbReference type="EMBL" id="KAF9475716.1"/>
    </source>
</evidence>
<proteinExistence type="predicted"/>
<dbReference type="AlphaFoldDB" id="A0A9P6CQE2"/>
<dbReference type="Gene3D" id="3.30.420.10">
    <property type="entry name" value="Ribonuclease H-like superfamily/Ribonuclease H"/>
    <property type="match status" value="1"/>
</dbReference>
<dbReference type="EMBL" id="MU155321">
    <property type="protein sequence ID" value="KAF9475716.1"/>
    <property type="molecule type" value="Genomic_DNA"/>
</dbReference>
<gene>
    <name evidence="1" type="ORF">BDN70DRAFT_907999</name>
</gene>
<dbReference type="InterPro" id="IPR036397">
    <property type="entry name" value="RNaseH_sf"/>
</dbReference>
<organism evidence="1 2">
    <name type="scientific">Pholiota conissans</name>
    <dbReference type="NCBI Taxonomy" id="109636"/>
    <lineage>
        <taxon>Eukaryota</taxon>
        <taxon>Fungi</taxon>
        <taxon>Dikarya</taxon>
        <taxon>Basidiomycota</taxon>
        <taxon>Agaricomycotina</taxon>
        <taxon>Agaricomycetes</taxon>
        <taxon>Agaricomycetidae</taxon>
        <taxon>Agaricales</taxon>
        <taxon>Agaricineae</taxon>
        <taxon>Strophariaceae</taxon>
        <taxon>Pholiota</taxon>
    </lineage>
</organism>
<name>A0A9P6CQE2_9AGAR</name>
<dbReference type="PANTHER" id="PTHR35871:SF1">
    <property type="entry name" value="CXC1-LIKE CYSTEINE CLUSTER ASSOCIATED WITH KDZ TRANSPOSASES DOMAIN-CONTAINING PROTEIN"/>
    <property type="match status" value="1"/>
</dbReference>
<protein>
    <submittedName>
        <fullName evidence="1">Uncharacterized protein</fullName>
    </submittedName>
</protein>
<dbReference type="PANTHER" id="PTHR35871">
    <property type="entry name" value="EXPRESSED PROTEIN"/>
    <property type="match status" value="1"/>
</dbReference>
<keyword evidence="2" id="KW-1185">Reference proteome</keyword>
<dbReference type="OrthoDB" id="2416294at2759"/>
<accession>A0A9P6CQE2</accession>
<dbReference type="Proteomes" id="UP000807469">
    <property type="component" value="Unassembled WGS sequence"/>
</dbReference>
<evidence type="ECO:0000313" key="2">
    <source>
        <dbReference type="Proteomes" id="UP000807469"/>
    </source>
</evidence>
<comment type="caution">
    <text evidence="1">The sequence shown here is derived from an EMBL/GenBank/DDBJ whole genome shotgun (WGS) entry which is preliminary data.</text>
</comment>
<reference evidence="1" key="1">
    <citation type="submission" date="2020-11" db="EMBL/GenBank/DDBJ databases">
        <authorList>
            <consortium name="DOE Joint Genome Institute"/>
            <person name="Ahrendt S."/>
            <person name="Riley R."/>
            <person name="Andreopoulos W."/>
            <person name="Labutti K."/>
            <person name="Pangilinan J."/>
            <person name="Ruiz-Duenas F.J."/>
            <person name="Barrasa J.M."/>
            <person name="Sanchez-Garcia M."/>
            <person name="Camarero S."/>
            <person name="Miyauchi S."/>
            <person name="Serrano A."/>
            <person name="Linde D."/>
            <person name="Babiker R."/>
            <person name="Drula E."/>
            <person name="Ayuso-Fernandez I."/>
            <person name="Pacheco R."/>
            <person name="Padilla G."/>
            <person name="Ferreira P."/>
            <person name="Barriuso J."/>
            <person name="Kellner H."/>
            <person name="Castanera R."/>
            <person name="Alfaro M."/>
            <person name="Ramirez L."/>
            <person name="Pisabarro A.G."/>
            <person name="Kuo A."/>
            <person name="Tritt A."/>
            <person name="Lipzen A."/>
            <person name="He G."/>
            <person name="Yan M."/>
            <person name="Ng V."/>
            <person name="Cullen D."/>
            <person name="Martin F."/>
            <person name="Rosso M.-N."/>
            <person name="Henrissat B."/>
            <person name="Hibbett D."/>
            <person name="Martinez A.T."/>
            <person name="Grigoriev I.V."/>
        </authorList>
    </citation>
    <scope>NUCLEOTIDE SEQUENCE</scope>
    <source>
        <strain evidence="1">CIRM-BRFM 674</strain>
    </source>
</reference>